<feature type="domain" description="DUF488" evidence="2">
    <location>
        <begin position="51"/>
        <end position="169"/>
    </location>
</feature>
<sequence length="173" mass="19221">MQPRPGRCGADRGGPARSARTLLSDHDPPSDVALHDTYVAALRHDLVDLPEGTRLVGVVRRQTRWFAGAVDENRPELGPPEGLLDDVKRAEEDLKIAGFCEEEAHNAAWDRADFADRYRDHLADSAEATAAVDGLRNALEDGEDVALVCYENTGKKRCHRTLLREELERSDRP</sequence>
<gene>
    <name evidence="3" type="ORF">HUG12_07895</name>
</gene>
<accession>A0A7D5LAA3</accession>
<evidence type="ECO:0000313" key="4">
    <source>
        <dbReference type="Proteomes" id="UP000509626"/>
    </source>
</evidence>
<evidence type="ECO:0000256" key="1">
    <source>
        <dbReference type="SAM" id="MobiDB-lite"/>
    </source>
</evidence>
<keyword evidence="4" id="KW-1185">Reference proteome</keyword>
<protein>
    <submittedName>
        <fullName evidence="3">DUF488 family protein</fullName>
    </submittedName>
</protein>
<dbReference type="KEGG" id="halu:HUG12_07895"/>
<dbReference type="InterPro" id="IPR054495">
    <property type="entry name" value="DUF488-N3a"/>
</dbReference>
<feature type="region of interest" description="Disordered" evidence="1">
    <location>
        <begin position="1"/>
        <end position="29"/>
    </location>
</feature>
<proteinExistence type="predicted"/>
<reference evidence="3 4" key="1">
    <citation type="submission" date="2020-06" db="EMBL/GenBank/DDBJ databases">
        <title>NJ-3-1, isolated from saline soil.</title>
        <authorList>
            <person name="Cui H.L."/>
            <person name="Shi X."/>
        </authorList>
    </citation>
    <scope>NUCLEOTIDE SEQUENCE [LARGE SCALE GENOMIC DNA]</scope>
    <source>
        <strain evidence="3 4">NJ-3-1</strain>
    </source>
</reference>
<dbReference type="Proteomes" id="UP000509626">
    <property type="component" value="Chromosome"/>
</dbReference>
<organism evidence="3 4">
    <name type="scientific">Halorarum salinum</name>
    <dbReference type="NCBI Taxonomy" id="2743089"/>
    <lineage>
        <taxon>Archaea</taxon>
        <taxon>Methanobacteriati</taxon>
        <taxon>Methanobacteriota</taxon>
        <taxon>Stenosarchaea group</taxon>
        <taxon>Halobacteria</taxon>
        <taxon>Halobacteriales</taxon>
        <taxon>Haloferacaceae</taxon>
        <taxon>Halorarum</taxon>
    </lineage>
</organism>
<name>A0A7D5LAA3_9EURY</name>
<dbReference type="AlphaFoldDB" id="A0A7D5LAA3"/>
<dbReference type="EMBL" id="CP058579">
    <property type="protein sequence ID" value="QLG61651.1"/>
    <property type="molecule type" value="Genomic_DNA"/>
</dbReference>
<dbReference type="Pfam" id="PF22751">
    <property type="entry name" value="DUF488-N3a"/>
    <property type="match status" value="1"/>
</dbReference>
<evidence type="ECO:0000259" key="2">
    <source>
        <dbReference type="Pfam" id="PF22751"/>
    </source>
</evidence>
<evidence type="ECO:0000313" key="3">
    <source>
        <dbReference type="EMBL" id="QLG61651.1"/>
    </source>
</evidence>
<dbReference type="OrthoDB" id="200377at2157"/>